<keyword evidence="2" id="KW-0460">Magnesium</keyword>
<dbReference type="PANTHER" id="PTHR48073">
    <property type="entry name" value="O-SUCCINYLBENZOATE SYNTHASE-RELATED"/>
    <property type="match status" value="1"/>
</dbReference>
<evidence type="ECO:0000259" key="4">
    <source>
        <dbReference type="SMART" id="SM00922"/>
    </source>
</evidence>
<evidence type="ECO:0000256" key="1">
    <source>
        <dbReference type="ARBA" id="ARBA00022723"/>
    </source>
</evidence>
<dbReference type="Gene3D" id="3.30.390.10">
    <property type="entry name" value="Enolase-like, N-terminal domain"/>
    <property type="match status" value="1"/>
</dbReference>
<dbReference type="AlphaFoldDB" id="A0A975G9S5"/>
<dbReference type="KEGG" id="lamb:KBB96_01060"/>
<evidence type="ECO:0000256" key="2">
    <source>
        <dbReference type="ARBA" id="ARBA00022842"/>
    </source>
</evidence>
<evidence type="ECO:0000313" key="5">
    <source>
        <dbReference type="EMBL" id="QUE51502.1"/>
    </source>
</evidence>
<dbReference type="Gene3D" id="3.20.20.120">
    <property type="entry name" value="Enolase-like C-terminal domain"/>
    <property type="match status" value="1"/>
</dbReference>
<dbReference type="Pfam" id="PF22015">
    <property type="entry name" value="OSBS_N"/>
    <property type="match status" value="1"/>
</dbReference>
<dbReference type="SMART" id="SM00922">
    <property type="entry name" value="MR_MLE"/>
    <property type="match status" value="1"/>
</dbReference>
<dbReference type="InterPro" id="IPR013342">
    <property type="entry name" value="Mandelate_racemase_C"/>
</dbReference>
<organism evidence="5 6">
    <name type="scientific">Luteolibacter ambystomatis</name>
    <dbReference type="NCBI Taxonomy" id="2824561"/>
    <lineage>
        <taxon>Bacteria</taxon>
        <taxon>Pseudomonadati</taxon>
        <taxon>Verrucomicrobiota</taxon>
        <taxon>Verrucomicrobiia</taxon>
        <taxon>Verrucomicrobiales</taxon>
        <taxon>Verrucomicrobiaceae</taxon>
        <taxon>Luteolibacter</taxon>
    </lineage>
</organism>
<dbReference type="GO" id="GO:0016829">
    <property type="term" value="F:lyase activity"/>
    <property type="evidence" value="ECO:0007669"/>
    <property type="project" value="UniProtKB-KW"/>
</dbReference>
<accession>A0A975G9S5</accession>
<dbReference type="RefSeq" id="WP_211631641.1">
    <property type="nucleotide sequence ID" value="NZ_CP073100.1"/>
</dbReference>
<dbReference type="Pfam" id="PF13378">
    <property type="entry name" value="MR_MLE_C"/>
    <property type="match status" value="1"/>
</dbReference>
<name>A0A975G9S5_9BACT</name>
<reference evidence="5" key="1">
    <citation type="submission" date="2021-04" db="EMBL/GenBank/DDBJ databases">
        <title>Luteolibacter sp. 32A isolated from the skin of an Anderson's salamander (Ambystoma andersonii).</title>
        <authorList>
            <person name="Spergser J."/>
            <person name="Busse H.-J."/>
        </authorList>
    </citation>
    <scope>NUCLEOTIDE SEQUENCE</scope>
    <source>
        <strain evidence="5">32A</strain>
    </source>
</reference>
<sequence length="323" mass="35954">MILNDRPPVWISRYRLKSKARLNAVSTRREFDGVLIRIGAGYGCLHPWPELGDPPLHKCLEDLAGARRWPIVRRAVRCAEMDGISRSNGEWLFEDMEIPASHATLALSDSANVASAVEAGFEIIKLKVGRDFEREAAFLTAMAQEFPKLSWRLDYNETATAEQAGAFLNGLDRDIRRKIDFVEDPCPYSDSTWTTLKQTTGVRLAVDREAAPNCDAAQVFVLKPALDEPWLIGEAAAKRGCKVVVTSYMDHPFGQTFAAWEAARLALTFRGLVGVCGLQTHHLFESNPFSEYLGDWKPAFQPPGGTGLGFDDLLGELVWTRLD</sequence>
<dbReference type="Proteomes" id="UP000676169">
    <property type="component" value="Chromosome"/>
</dbReference>
<gene>
    <name evidence="5" type="ORF">KBB96_01060</name>
</gene>
<dbReference type="InterPro" id="IPR029017">
    <property type="entry name" value="Enolase-like_N"/>
</dbReference>
<dbReference type="InterPro" id="IPR029065">
    <property type="entry name" value="Enolase_C-like"/>
</dbReference>
<dbReference type="InterPro" id="IPR041338">
    <property type="entry name" value="OSBS_N"/>
</dbReference>
<evidence type="ECO:0000256" key="3">
    <source>
        <dbReference type="ARBA" id="ARBA00023239"/>
    </source>
</evidence>
<dbReference type="InterPro" id="IPR036849">
    <property type="entry name" value="Enolase-like_C_sf"/>
</dbReference>
<evidence type="ECO:0000313" key="6">
    <source>
        <dbReference type="Proteomes" id="UP000676169"/>
    </source>
</evidence>
<keyword evidence="3" id="KW-0456">Lyase</keyword>
<dbReference type="EMBL" id="CP073100">
    <property type="protein sequence ID" value="QUE51502.1"/>
    <property type="molecule type" value="Genomic_DNA"/>
</dbReference>
<keyword evidence="6" id="KW-1185">Reference proteome</keyword>
<keyword evidence="1" id="KW-0479">Metal-binding</keyword>
<feature type="domain" description="Mandelate racemase/muconate lactonizing enzyme C-terminal" evidence="4">
    <location>
        <begin position="107"/>
        <end position="203"/>
    </location>
</feature>
<proteinExistence type="predicted"/>
<dbReference type="GO" id="GO:0046872">
    <property type="term" value="F:metal ion binding"/>
    <property type="evidence" value="ECO:0007669"/>
    <property type="project" value="UniProtKB-KW"/>
</dbReference>
<protein>
    <recommendedName>
        <fullName evidence="4">Mandelate racemase/muconate lactonizing enzyme C-terminal domain-containing protein</fullName>
    </recommendedName>
</protein>
<dbReference type="PANTHER" id="PTHR48073:SF2">
    <property type="entry name" value="O-SUCCINYLBENZOATE SYNTHASE"/>
    <property type="match status" value="1"/>
</dbReference>
<dbReference type="SUPFAM" id="SSF51604">
    <property type="entry name" value="Enolase C-terminal domain-like"/>
    <property type="match status" value="1"/>
</dbReference>